<gene>
    <name evidence="6" type="ORF">JOC83_002317</name>
</gene>
<comment type="caution">
    <text evidence="6">The sequence shown here is derived from an EMBL/GenBank/DDBJ whole genome shotgun (WGS) entry which is preliminary data.</text>
</comment>
<dbReference type="SUPFAM" id="SSF46689">
    <property type="entry name" value="Homeodomain-like"/>
    <property type="match status" value="1"/>
</dbReference>
<evidence type="ECO:0000313" key="7">
    <source>
        <dbReference type="Proteomes" id="UP000809829"/>
    </source>
</evidence>
<dbReference type="InterPro" id="IPR001647">
    <property type="entry name" value="HTH_TetR"/>
</dbReference>
<evidence type="ECO:0000256" key="2">
    <source>
        <dbReference type="ARBA" id="ARBA00023125"/>
    </source>
</evidence>
<dbReference type="InterPro" id="IPR050624">
    <property type="entry name" value="HTH-type_Tx_Regulator"/>
</dbReference>
<protein>
    <submittedName>
        <fullName evidence="6">AcrR family transcriptional regulator</fullName>
    </submittedName>
</protein>
<dbReference type="Pfam" id="PF00440">
    <property type="entry name" value="TetR_N"/>
    <property type="match status" value="1"/>
</dbReference>
<feature type="transmembrane region" description="Helical" evidence="4">
    <location>
        <begin position="150"/>
        <end position="169"/>
    </location>
</feature>
<feature type="transmembrane region" description="Helical" evidence="4">
    <location>
        <begin position="181"/>
        <end position="198"/>
    </location>
</feature>
<proteinExistence type="predicted"/>
<sequence>MTNEKIDRRIVRTKRMIRDALTDLMEEKGFEAVTVRDLTEKADINRGTFYLHYRDKFDLLEQSEDELLAEIHEFIKETTTEDIVQANLRGEPLPFIVKLFEYIQENSRFMKLLLGPNGNPAFQVKLKEFMKQNFLRKLGSVANIDSRVPLDYLMAYVTSAHLGVIQQWLAEEMKQPPKEMALTLATITFFGPGFAAGIRKK</sequence>
<feature type="domain" description="HTH tetR-type" evidence="5">
    <location>
        <begin position="11"/>
        <end position="71"/>
    </location>
</feature>
<dbReference type="PROSITE" id="PS50977">
    <property type="entry name" value="HTH_TETR_2"/>
    <property type="match status" value="1"/>
</dbReference>
<dbReference type="Pfam" id="PF14278">
    <property type="entry name" value="TetR_C_8"/>
    <property type="match status" value="1"/>
</dbReference>
<dbReference type="PANTHER" id="PTHR43479:SF7">
    <property type="entry name" value="TETR-FAMILY TRANSCRIPTIONAL REGULATOR"/>
    <property type="match status" value="1"/>
</dbReference>
<keyword evidence="4" id="KW-0472">Membrane</keyword>
<keyword evidence="1" id="KW-0678">Repressor</keyword>
<evidence type="ECO:0000313" key="6">
    <source>
        <dbReference type="EMBL" id="MBM7703468.1"/>
    </source>
</evidence>
<evidence type="ECO:0000256" key="1">
    <source>
        <dbReference type="ARBA" id="ARBA00022491"/>
    </source>
</evidence>
<dbReference type="RefSeq" id="WP_205187359.1">
    <property type="nucleotide sequence ID" value="NZ_JAFBFC010000004.1"/>
</dbReference>
<evidence type="ECO:0000259" key="5">
    <source>
        <dbReference type="PROSITE" id="PS50977"/>
    </source>
</evidence>
<keyword evidence="4" id="KW-0812">Transmembrane</keyword>
<evidence type="ECO:0000256" key="3">
    <source>
        <dbReference type="PROSITE-ProRule" id="PRU00335"/>
    </source>
</evidence>
<feature type="DNA-binding region" description="H-T-H motif" evidence="3">
    <location>
        <begin position="34"/>
        <end position="53"/>
    </location>
</feature>
<dbReference type="Gene3D" id="1.10.357.10">
    <property type="entry name" value="Tetracycline Repressor, domain 2"/>
    <property type="match status" value="1"/>
</dbReference>
<keyword evidence="2 3" id="KW-0238">DNA-binding</keyword>
<name>A0ABS2QVF7_9BACI</name>
<dbReference type="Proteomes" id="UP000809829">
    <property type="component" value="Unassembled WGS sequence"/>
</dbReference>
<organism evidence="6 7">
    <name type="scientific">Priestia iocasae</name>
    <dbReference type="NCBI Taxonomy" id="2291674"/>
    <lineage>
        <taxon>Bacteria</taxon>
        <taxon>Bacillati</taxon>
        <taxon>Bacillota</taxon>
        <taxon>Bacilli</taxon>
        <taxon>Bacillales</taxon>
        <taxon>Bacillaceae</taxon>
        <taxon>Priestia</taxon>
    </lineage>
</organism>
<keyword evidence="7" id="KW-1185">Reference proteome</keyword>
<dbReference type="InterPro" id="IPR039532">
    <property type="entry name" value="TetR_C_Firmicutes"/>
</dbReference>
<reference evidence="6 7" key="1">
    <citation type="submission" date="2021-01" db="EMBL/GenBank/DDBJ databases">
        <title>Genomic Encyclopedia of Type Strains, Phase IV (KMG-IV): sequencing the most valuable type-strain genomes for metagenomic binning, comparative biology and taxonomic classification.</title>
        <authorList>
            <person name="Goeker M."/>
        </authorList>
    </citation>
    <scope>NUCLEOTIDE SEQUENCE [LARGE SCALE GENOMIC DNA]</scope>
    <source>
        <strain evidence="6 7">DSM 104297</strain>
    </source>
</reference>
<dbReference type="PRINTS" id="PR00455">
    <property type="entry name" value="HTHTETR"/>
</dbReference>
<dbReference type="InterPro" id="IPR009057">
    <property type="entry name" value="Homeodomain-like_sf"/>
</dbReference>
<keyword evidence="4" id="KW-1133">Transmembrane helix</keyword>
<dbReference type="EMBL" id="JAFBFC010000004">
    <property type="protein sequence ID" value="MBM7703468.1"/>
    <property type="molecule type" value="Genomic_DNA"/>
</dbReference>
<dbReference type="PANTHER" id="PTHR43479">
    <property type="entry name" value="ACREF/ENVCD OPERON REPRESSOR-RELATED"/>
    <property type="match status" value="1"/>
</dbReference>
<evidence type="ECO:0000256" key="4">
    <source>
        <dbReference type="SAM" id="Phobius"/>
    </source>
</evidence>
<accession>A0ABS2QVF7</accession>